<dbReference type="PANTHER" id="PTHR34512:SF30">
    <property type="entry name" value="OUTER MEMBRANE PROTEIN ASSEMBLY FACTOR BAMB"/>
    <property type="match status" value="1"/>
</dbReference>
<name>A0A402AT98_9CHLR</name>
<dbReference type="SMART" id="SM00564">
    <property type="entry name" value="PQQ"/>
    <property type="match status" value="3"/>
</dbReference>
<sequence>MRQPEDLFPPETIDEQIAYLTSRQDPRWVALTEDSDLQDTLNARLIHDLQNFAQDDKQRLEQTRARLAAAYEAYSATMHVQEDNTRIAEQETLKIAAQPSIQSAMNPPQRTKRHGRQRRVTILSGLVAILVLGSMLAIFAVNNAHPGNRVVAKPTTTPTAVKKPTPAGFYTVFNEKTVVRLDTSAKKLIWSYDLPSSEAFSSGMVVDGDTVYATAENEVFAIDATTGKVRWDQLMPGVLKSGPPLVWNDRLYAIAARGELYELRPGNGSLLHTYPLPFGAKFSSYTDHNIFYVVGMTEVAAIDLSTGQQQWKRRLTSDANTVIIDIQVSDGIMLVRFSKRTGLEGACRLLM</sequence>
<dbReference type="OrthoDB" id="139362at2"/>
<dbReference type="SUPFAM" id="SSF50998">
    <property type="entry name" value="Quinoprotein alcohol dehydrogenase-like"/>
    <property type="match status" value="1"/>
</dbReference>
<dbReference type="AlphaFoldDB" id="A0A402AT98"/>
<dbReference type="InterPro" id="IPR018391">
    <property type="entry name" value="PQQ_b-propeller_rpt"/>
</dbReference>
<evidence type="ECO:0000313" key="3">
    <source>
        <dbReference type="EMBL" id="GCE22312.1"/>
    </source>
</evidence>
<proteinExistence type="predicted"/>
<keyword evidence="4" id="KW-1185">Reference proteome</keyword>
<keyword evidence="1" id="KW-0812">Transmembrane</keyword>
<feature type="domain" description="Pyrrolo-quinoline quinone repeat" evidence="2">
    <location>
        <begin position="174"/>
        <end position="277"/>
    </location>
</feature>
<dbReference type="Proteomes" id="UP000287188">
    <property type="component" value="Unassembled WGS sequence"/>
</dbReference>
<feature type="transmembrane region" description="Helical" evidence="1">
    <location>
        <begin position="120"/>
        <end position="141"/>
    </location>
</feature>
<dbReference type="InterPro" id="IPR011047">
    <property type="entry name" value="Quinoprotein_ADH-like_sf"/>
</dbReference>
<keyword evidence="1" id="KW-1133">Transmembrane helix</keyword>
<dbReference type="Pfam" id="PF13360">
    <property type="entry name" value="PQQ_2"/>
    <property type="match status" value="1"/>
</dbReference>
<reference evidence="4" key="1">
    <citation type="submission" date="2018-12" db="EMBL/GenBank/DDBJ databases">
        <title>Tengunoibacter tsumagoiensis gen. nov., sp. nov., Dictyobacter kobayashii sp. nov., D. alpinus sp. nov., and D. joshuensis sp. nov. and description of Dictyobacteraceae fam. nov. within the order Ktedonobacterales isolated from Tengu-no-mugimeshi.</title>
        <authorList>
            <person name="Wang C.M."/>
            <person name="Zheng Y."/>
            <person name="Sakai Y."/>
            <person name="Toyoda A."/>
            <person name="Minakuchi Y."/>
            <person name="Abe K."/>
            <person name="Yokota A."/>
            <person name="Yabe S."/>
        </authorList>
    </citation>
    <scope>NUCLEOTIDE SEQUENCE [LARGE SCALE GENOMIC DNA]</scope>
    <source>
        <strain evidence="4">Uno11</strain>
    </source>
</reference>
<dbReference type="RefSeq" id="WP_126554993.1">
    <property type="nucleotide sequence ID" value="NZ_BIFS01000002.1"/>
</dbReference>
<dbReference type="InterPro" id="IPR015943">
    <property type="entry name" value="WD40/YVTN_repeat-like_dom_sf"/>
</dbReference>
<evidence type="ECO:0000313" key="4">
    <source>
        <dbReference type="Proteomes" id="UP000287188"/>
    </source>
</evidence>
<dbReference type="InterPro" id="IPR002372">
    <property type="entry name" value="PQQ_rpt_dom"/>
</dbReference>
<evidence type="ECO:0000259" key="2">
    <source>
        <dbReference type="Pfam" id="PF13360"/>
    </source>
</evidence>
<dbReference type="Gene3D" id="2.130.10.10">
    <property type="entry name" value="YVTN repeat-like/Quinoprotein amine dehydrogenase"/>
    <property type="match status" value="1"/>
</dbReference>
<protein>
    <recommendedName>
        <fullName evidence="2">Pyrrolo-quinoline quinone repeat domain-containing protein</fullName>
    </recommendedName>
</protein>
<organism evidence="3 4">
    <name type="scientific">Dictyobacter kobayashii</name>
    <dbReference type="NCBI Taxonomy" id="2014872"/>
    <lineage>
        <taxon>Bacteria</taxon>
        <taxon>Bacillati</taxon>
        <taxon>Chloroflexota</taxon>
        <taxon>Ktedonobacteria</taxon>
        <taxon>Ktedonobacterales</taxon>
        <taxon>Dictyobacteraceae</taxon>
        <taxon>Dictyobacter</taxon>
    </lineage>
</organism>
<evidence type="ECO:0000256" key="1">
    <source>
        <dbReference type="SAM" id="Phobius"/>
    </source>
</evidence>
<gene>
    <name evidence="3" type="ORF">KDK_61120</name>
</gene>
<dbReference type="PANTHER" id="PTHR34512">
    <property type="entry name" value="CELL SURFACE PROTEIN"/>
    <property type="match status" value="1"/>
</dbReference>
<dbReference type="EMBL" id="BIFS01000002">
    <property type="protein sequence ID" value="GCE22312.1"/>
    <property type="molecule type" value="Genomic_DNA"/>
</dbReference>
<keyword evidence="1" id="KW-0472">Membrane</keyword>
<accession>A0A402AT98</accession>
<comment type="caution">
    <text evidence="3">The sequence shown here is derived from an EMBL/GenBank/DDBJ whole genome shotgun (WGS) entry which is preliminary data.</text>
</comment>